<dbReference type="EMBL" id="KK107045">
    <property type="protein sequence ID" value="EZA61806.1"/>
    <property type="molecule type" value="Genomic_DNA"/>
</dbReference>
<keyword evidence="2" id="KW-1185">Reference proteome</keyword>
<dbReference type="OMA" id="TKEINAY"/>
<proteinExistence type="predicted"/>
<evidence type="ECO:0008006" key="3">
    <source>
        <dbReference type="Google" id="ProtNLM"/>
    </source>
</evidence>
<dbReference type="Proteomes" id="UP000053097">
    <property type="component" value="Unassembled WGS sequence"/>
</dbReference>
<name>A0A026X1B8_OOCBI</name>
<reference evidence="1 2" key="1">
    <citation type="journal article" date="2014" name="Curr. Biol.">
        <title>The genome of the clonal raider ant Cerapachys biroi.</title>
        <authorList>
            <person name="Oxley P.R."/>
            <person name="Ji L."/>
            <person name="Fetter-Pruneda I."/>
            <person name="McKenzie S.K."/>
            <person name="Li C."/>
            <person name="Hu H."/>
            <person name="Zhang G."/>
            <person name="Kronauer D.J."/>
        </authorList>
    </citation>
    <scope>NUCLEOTIDE SEQUENCE [LARGE SCALE GENOMIC DNA]</scope>
</reference>
<organism evidence="1 2">
    <name type="scientific">Ooceraea biroi</name>
    <name type="common">Clonal raider ant</name>
    <name type="synonym">Cerapachys biroi</name>
    <dbReference type="NCBI Taxonomy" id="2015173"/>
    <lineage>
        <taxon>Eukaryota</taxon>
        <taxon>Metazoa</taxon>
        <taxon>Ecdysozoa</taxon>
        <taxon>Arthropoda</taxon>
        <taxon>Hexapoda</taxon>
        <taxon>Insecta</taxon>
        <taxon>Pterygota</taxon>
        <taxon>Neoptera</taxon>
        <taxon>Endopterygota</taxon>
        <taxon>Hymenoptera</taxon>
        <taxon>Apocrita</taxon>
        <taxon>Aculeata</taxon>
        <taxon>Formicoidea</taxon>
        <taxon>Formicidae</taxon>
        <taxon>Dorylinae</taxon>
        <taxon>Ooceraea</taxon>
    </lineage>
</organism>
<dbReference type="AlphaFoldDB" id="A0A026X1B8"/>
<sequence length="165" mass="19235">MDRDCWSFIDGSEPAIESNAPAKERREYLRRKNRAYTTIYLCIEENLRTLIEGTKEGKEAWRILRQNFEPSTRAKLATLIDEFFSIKYKPDEGTMGEYISRINGATTRLEDAGFKIPELLVSFQMIRHLPNDYEGIVQVLYRVKDTEFTPTKVQEALLAEYGRVK</sequence>
<dbReference type="Pfam" id="PF14223">
    <property type="entry name" value="Retrotran_gag_2"/>
    <property type="match status" value="1"/>
</dbReference>
<evidence type="ECO:0000313" key="1">
    <source>
        <dbReference type="EMBL" id="EZA61806.1"/>
    </source>
</evidence>
<gene>
    <name evidence="1" type="ORF">X777_10289</name>
</gene>
<accession>A0A026X1B8</accession>
<evidence type="ECO:0000313" key="2">
    <source>
        <dbReference type="Proteomes" id="UP000053097"/>
    </source>
</evidence>
<protein>
    <recommendedName>
        <fullName evidence="3">Retrovirus-related Pol polyprotein from transposon TNT 1-94</fullName>
    </recommendedName>
</protein>